<dbReference type="Proteomes" id="UP001164390">
    <property type="component" value="Chromosome"/>
</dbReference>
<sequence>MLENVPQPVRGFIGAVNDGDTDRFLGYFPADGVVNDWGREFHGHDAIRGWSDGEFIGAKGTLTPTSVQQDGDTVTVDGDWASNHFTGPSRFVFVVDGDSVREMRITDH</sequence>
<dbReference type="Gene3D" id="3.10.450.50">
    <property type="match status" value="1"/>
</dbReference>
<reference evidence="2" key="1">
    <citation type="submission" date="2022-01" db="EMBL/GenBank/DDBJ databases">
        <title>Nocardioidaceae gen. sp. A5X3R13.</title>
        <authorList>
            <person name="Lopez Marin M.A."/>
            <person name="Uhlik O."/>
        </authorList>
    </citation>
    <scope>NUCLEOTIDE SEQUENCE</scope>
    <source>
        <strain evidence="2">A5X3R13</strain>
    </source>
</reference>
<dbReference type="AlphaFoldDB" id="A0AA46YJE7"/>
<keyword evidence="3" id="KW-1185">Reference proteome</keyword>
<gene>
    <name evidence="2" type="ORF">L0C25_12540</name>
</gene>
<evidence type="ECO:0000259" key="1">
    <source>
        <dbReference type="Pfam" id="PF12680"/>
    </source>
</evidence>
<dbReference type="EMBL" id="CP094970">
    <property type="protein sequence ID" value="UYM03386.1"/>
    <property type="molecule type" value="Genomic_DNA"/>
</dbReference>
<feature type="domain" description="SnoaL-like" evidence="1">
    <location>
        <begin position="9"/>
        <end position="97"/>
    </location>
</feature>
<proteinExistence type="predicted"/>
<evidence type="ECO:0000313" key="2">
    <source>
        <dbReference type="EMBL" id="UYM03386.1"/>
    </source>
</evidence>
<dbReference type="RefSeq" id="WP_271631991.1">
    <property type="nucleotide sequence ID" value="NZ_CP094970.1"/>
</dbReference>
<evidence type="ECO:0000313" key="3">
    <source>
        <dbReference type="Proteomes" id="UP001164390"/>
    </source>
</evidence>
<dbReference type="InterPro" id="IPR032710">
    <property type="entry name" value="NTF2-like_dom_sf"/>
</dbReference>
<name>A0AA46YJE7_9ACTN</name>
<dbReference type="KEGG" id="sgrg:L0C25_12540"/>
<dbReference type="Pfam" id="PF12680">
    <property type="entry name" value="SnoaL_2"/>
    <property type="match status" value="1"/>
</dbReference>
<dbReference type="InterPro" id="IPR037401">
    <property type="entry name" value="SnoaL-like"/>
</dbReference>
<organism evidence="2 3">
    <name type="scientific">Solicola gregarius</name>
    <dbReference type="NCBI Taxonomy" id="2908642"/>
    <lineage>
        <taxon>Bacteria</taxon>
        <taxon>Bacillati</taxon>
        <taxon>Actinomycetota</taxon>
        <taxon>Actinomycetes</taxon>
        <taxon>Propionibacteriales</taxon>
        <taxon>Nocardioidaceae</taxon>
        <taxon>Solicola</taxon>
    </lineage>
</organism>
<accession>A0AA46YJE7</accession>
<protein>
    <submittedName>
        <fullName evidence="2">Nuclear transport factor 2 family protein</fullName>
    </submittedName>
</protein>
<dbReference type="SUPFAM" id="SSF54427">
    <property type="entry name" value="NTF2-like"/>
    <property type="match status" value="1"/>
</dbReference>